<reference evidence="2 3" key="2">
    <citation type="submission" date="2024-07" db="EMBL/GenBank/DDBJ databases">
        <authorList>
            <person name="Akdeniz Z."/>
        </authorList>
    </citation>
    <scope>NUCLEOTIDE SEQUENCE [LARGE SCALE GENOMIC DNA]</scope>
</reference>
<protein>
    <submittedName>
        <fullName evidence="1">BPI-like protein</fullName>
    </submittedName>
    <submittedName>
        <fullName evidence="2">BPI-like_protein</fullName>
    </submittedName>
</protein>
<accession>A0AA86NG93</accession>
<reference evidence="1" key="1">
    <citation type="submission" date="2023-06" db="EMBL/GenBank/DDBJ databases">
        <authorList>
            <person name="Kurt Z."/>
        </authorList>
    </citation>
    <scope>NUCLEOTIDE SEQUENCE</scope>
</reference>
<proteinExistence type="predicted"/>
<dbReference type="AlphaFoldDB" id="A0AA86NG93"/>
<keyword evidence="3" id="KW-1185">Reference proteome</keyword>
<name>A0AA86NG93_9EUKA</name>
<evidence type="ECO:0000313" key="1">
    <source>
        <dbReference type="EMBL" id="CAI9919174.1"/>
    </source>
</evidence>
<comment type="caution">
    <text evidence="1">The sequence shown here is derived from an EMBL/GenBank/DDBJ whole genome shotgun (WGS) entry which is preliminary data.</text>
</comment>
<dbReference type="EMBL" id="CATOUU010000171">
    <property type="protein sequence ID" value="CAI9919174.1"/>
    <property type="molecule type" value="Genomic_DNA"/>
</dbReference>
<organism evidence="1">
    <name type="scientific">Hexamita inflata</name>
    <dbReference type="NCBI Taxonomy" id="28002"/>
    <lineage>
        <taxon>Eukaryota</taxon>
        <taxon>Metamonada</taxon>
        <taxon>Diplomonadida</taxon>
        <taxon>Hexamitidae</taxon>
        <taxon>Hexamitinae</taxon>
        <taxon>Hexamita</taxon>
    </lineage>
</organism>
<sequence>MQLACSVSTCINVLVNGSEVKLKLTAKLQIENDVQSEKCQVFFIYEKYEADSEDPMINLDQIQDEVVIYPNSVSKFATYQLGYTHLTDLNQYSHMMDPVEHVIRLVGQQDFICPK</sequence>
<evidence type="ECO:0000313" key="2">
    <source>
        <dbReference type="EMBL" id="CAL5977606.1"/>
    </source>
</evidence>
<gene>
    <name evidence="2" type="ORF">HINF_LOCUS4383</name>
    <name evidence="1" type="ORF">HINF_LOCUS6819</name>
</gene>
<dbReference type="Proteomes" id="UP001642409">
    <property type="component" value="Unassembled WGS sequence"/>
</dbReference>
<evidence type="ECO:0000313" key="3">
    <source>
        <dbReference type="Proteomes" id="UP001642409"/>
    </source>
</evidence>
<dbReference type="EMBL" id="CAXDID020000008">
    <property type="protein sequence ID" value="CAL5977606.1"/>
    <property type="molecule type" value="Genomic_DNA"/>
</dbReference>